<evidence type="ECO:0000256" key="1">
    <source>
        <dbReference type="SAM" id="Phobius"/>
    </source>
</evidence>
<evidence type="ECO:0000313" key="2">
    <source>
        <dbReference type="EMBL" id="BAG84004.1"/>
    </source>
</evidence>
<dbReference type="Proteomes" id="UP000000723">
    <property type="component" value="Chromosome"/>
</dbReference>
<dbReference type="EMBL" id="AP010656">
    <property type="protein sequence ID" value="BAG84004.1"/>
    <property type="molecule type" value="Genomic_DNA"/>
</dbReference>
<dbReference type="HOGENOM" id="CLU_110694_2_0_10"/>
<reference evidence="3" key="1">
    <citation type="journal article" date="2008" name="Science">
        <title>Genome of an endosymbiont coupling N2 fixation to cellulolysis within RT protist cells in termite gut.</title>
        <authorList>
            <person name="Hongoh Y."/>
            <person name="Sharma V.K."/>
            <person name="Prakash T."/>
            <person name="Noda S."/>
            <person name="Toh H."/>
            <person name="Taylor T.D."/>
            <person name="Kudo T."/>
            <person name="Sakaki Y."/>
            <person name="Toyoda A."/>
            <person name="Hattori M."/>
            <person name="Ohkuma M."/>
        </authorList>
    </citation>
    <scope>NUCLEOTIDE SEQUENCE [LARGE SCALE GENOMIC DNA]</scope>
</reference>
<evidence type="ECO:0008006" key="4">
    <source>
        <dbReference type="Google" id="ProtNLM"/>
    </source>
</evidence>
<dbReference type="KEGG" id="aps:CFPG_741"/>
<keyword evidence="1" id="KW-0472">Membrane</keyword>
<feature type="transmembrane region" description="Helical" evidence="1">
    <location>
        <begin position="29"/>
        <end position="48"/>
    </location>
</feature>
<dbReference type="AlphaFoldDB" id="B6YS32"/>
<evidence type="ECO:0000313" key="3">
    <source>
        <dbReference type="Proteomes" id="UP000000723"/>
    </source>
</evidence>
<keyword evidence="1" id="KW-0812">Transmembrane</keyword>
<dbReference type="InterPro" id="IPR045755">
    <property type="entry name" value="FtsL-like"/>
</dbReference>
<proteinExistence type="predicted"/>
<gene>
    <name evidence="2" type="ordered locus">CFPG_741</name>
</gene>
<organism evidence="2 3">
    <name type="scientific">Azobacteroides pseudotrichonymphae genomovar. CFP2</name>
    <dbReference type="NCBI Taxonomy" id="511995"/>
    <lineage>
        <taxon>Bacteria</taxon>
        <taxon>Pseudomonadati</taxon>
        <taxon>Bacteroidota</taxon>
        <taxon>Bacteroidia</taxon>
        <taxon>Bacteroidales</taxon>
        <taxon>Candidatus Azobacteroides</taxon>
    </lineage>
</organism>
<protein>
    <recommendedName>
        <fullName evidence="4">Cell division protein FtsL</fullName>
    </recommendedName>
</protein>
<keyword evidence="1" id="KW-1133">Transmembrane helix</keyword>
<dbReference type="OrthoDB" id="997106at2"/>
<keyword evidence="3" id="KW-1185">Reference proteome</keyword>
<accession>B6YS32</accession>
<sequence length="115" mass="13497">MNNEDNSVVKRKKKNFRYIIGGDILAENFIFEQSKLLILILVLIVFFISNKYSCMKKLVEVETLREQLKDIKYENLSISAELAFRSRLSQVEKLLKSREIELSISETPAFELHKK</sequence>
<dbReference type="Pfam" id="PF19579">
    <property type="entry name" value="FtsL_2"/>
    <property type="match status" value="1"/>
</dbReference>
<name>B6YS32_AZOPC</name>
<dbReference type="eggNOG" id="ENOG5032ZQF">
    <property type="taxonomic scope" value="Bacteria"/>
</dbReference>
<dbReference type="STRING" id="511995.CFPG_741"/>
<dbReference type="RefSeq" id="WP_012573760.1">
    <property type="nucleotide sequence ID" value="NC_011565.1"/>
</dbReference>